<protein>
    <submittedName>
        <fullName evidence="2">Uncharacterized protein</fullName>
    </submittedName>
</protein>
<evidence type="ECO:0000256" key="1">
    <source>
        <dbReference type="SAM" id="MobiDB-lite"/>
    </source>
</evidence>
<organism evidence="2">
    <name type="scientific">uncultured Thermomicrobiales bacterium</name>
    <dbReference type="NCBI Taxonomy" id="1645740"/>
    <lineage>
        <taxon>Bacteria</taxon>
        <taxon>Pseudomonadati</taxon>
        <taxon>Thermomicrobiota</taxon>
        <taxon>Thermomicrobia</taxon>
        <taxon>Thermomicrobiales</taxon>
        <taxon>environmental samples</taxon>
    </lineage>
</organism>
<dbReference type="AlphaFoldDB" id="A0A6J4UNS5"/>
<feature type="region of interest" description="Disordered" evidence="1">
    <location>
        <begin position="1"/>
        <end position="34"/>
    </location>
</feature>
<reference evidence="2" key="1">
    <citation type="submission" date="2020-02" db="EMBL/GenBank/DDBJ databases">
        <authorList>
            <person name="Meier V. D."/>
        </authorList>
    </citation>
    <scope>NUCLEOTIDE SEQUENCE</scope>
    <source>
        <strain evidence="2">AVDCRST_MAG49</strain>
    </source>
</reference>
<evidence type="ECO:0000313" key="2">
    <source>
        <dbReference type="EMBL" id="CAA9555559.1"/>
    </source>
</evidence>
<proteinExistence type="predicted"/>
<sequence>MVPPSGNPTGPGGDDAVRGGREPEPTGPVGAPGLLEMHEVAIPLPPDLFYAVGRSSEREGVTRGGVYDDALAAVEVYDRPWPGPGDRGDARLLGIILVSTRTDRVERIVVNAAAGATLDDLLSHLEHLIGLDVAGAGR</sequence>
<name>A0A6J4UNS5_9BACT</name>
<gene>
    <name evidence="2" type="ORF">AVDCRST_MAG49-2885</name>
</gene>
<dbReference type="EMBL" id="CADCWG010000146">
    <property type="protein sequence ID" value="CAA9555559.1"/>
    <property type="molecule type" value="Genomic_DNA"/>
</dbReference>
<feature type="compositionally biased region" description="Basic and acidic residues" evidence="1">
    <location>
        <begin position="15"/>
        <end position="24"/>
    </location>
</feature>
<accession>A0A6J4UNS5</accession>